<evidence type="ECO:0000313" key="2">
    <source>
        <dbReference type="Proteomes" id="UP000063699"/>
    </source>
</evidence>
<protein>
    <recommendedName>
        <fullName evidence="3">AAA+ ATPase domain-containing protein</fullName>
    </recommendedName>
</protein>
<dbReference type="Pfam" id="PF13481">
    <property type="entry name" value="AAA_25"/>
    <property type="match status" value="1"/>
</dbReference>
<dbReference type="SUPFAM" id="SSF52540">
    <property type="entry name" value="P-loop containing nucleoside triphosphate hydrolases"/>
    <property type="match status" value="1"/>
</dbReference>
<name>A0A0N9HSP1_9PSEU</name>
<organism evidence="1 2">
    <name type="scientific">Kibdelosporangium phytohabitans</name>
    <dbReference type="NCBI Taxonomy" id="860235"/>
    <lineage>
        <taxon>Bacteria</taxon>
        <taxon>Bacillati</taxon>
        <taxon>Actinomycetota</taxon>
        <taxon>Actinomycetes</taxon>
        <taxon>Pseudonocardiales</taxon>
        <taxon>Pseudonocardiaceae</taxon>
        <taxon>Kibdelosporangium</taxon>
    </lineage>
</organism>
<dbReference type="InterPro" id="IPR027417">
    <property type="entry name" value="P-loop_NTPase"/>
</dbReference>
<accession>A0A0N9HSP1</accession>
<gene>
    <name evidence="1" type="ORF">AOZ06_04680</name>
</gene>
<dbReference type="AlphaFoldDB" id="A0A0N9HSP1"/>
<sequence length="402" mass="42893">MTEAPVHRNGHTPTATAAGILATVTTGIPAATPPRGTPPPSNGTTTLVRMADVEPEQIQWLWPGYLAAGKLHVIDGDPNLGKSTMMSDLAARVTTGADWPDGQPGCAPAGVVMMSAEDGLHDTIRPRLDAAGADTTHVFALTGISEHDPTCGEHWERLPSLPRDSSRIRAAVEETNAALVVVDPFMAYLGADINPYRDTEIRRALAPLTRMAEQLRVAVVLVRHWNKSGGHHAIYRGGGSIGIIGAARLGFAVARDPSEQTRSVLAPTKVNIASTPPSLAFRLVDVPEHGCARVEWDSEPIPYTAAELLAAADELPDSRRDHTDTEVWLRNFLRDHGGVAPLAEVRKAARAEGIADRTLRRARLQAGIASIRAGFPATASWALNDANAHDTNVQDVDSRGTT</sequence>
<dbReference type="Proteomes" id="UP000063699">
    <property type="component" value="Chromosome"/>
</dbReference>
<evidence type="ECO:0008006" key="3">
    <source>
        <dbReference type="Google" id="ProtNLM"/>
    </source>
</evidence>
<reference evidence="1 2" key="1">
    <citation type="submission" date="2015-07" db="EMBL/GenBank/DDBJ databases">
        <title>Genome sequencing of Kibdelosporangium phytohabitans.</title>
        <authorList>
            <person name="Qin S."/>
            <person name="Xing K."/>
        </authorList>
    </citation>
    <scope>NUCLEOTIDE SEQUENCE [LARGE SCALE GENOMIC DNA]</scope>
    <source>
        <strain evidence="1 2">KLBMP1111</strain>
    </source>
</reference>
<evidence type="ECO:0000313" key="1">
    <source>
        <dbReference type="EMBL" id="ALG06312.1"/>
    </source>
</evidence>
<keyword evidence="2" id="KW-1185">Reference proteome</keyword>
<dbReference type="Gene3D" id="3.40.50.300">
    <property type="entry name" value="P-loop containing nucleotide triphosphate hydrolases"/>
    <property type="match status" value="1"/>
</dbReference>
<proteinExistence type="predicted"/>
<dbReference type="RefSeq" id="WP_054288288.1">
    <property type="nucleotide sequence ID" value="NZ_CP012752.1"/>
</dbReference>
<dbReference type="EMBL" id="CP012752">
    <property type="protein sequence ID" value="ALG06312.1"/>
    <property type="molecule type" value="Genomic_DNA"/>
</dbReference>
<dbReference type="KEGG" id="kphy:AOZ06_04680"/>